<name>A0A4Z2HTV0_9TELE</name>
<keyword evidence="5" id="KW-0808">Transferase</keyword>
<dbReference type="Proteomes" id="UP000314294">
    <property type="component" value="Unassembled WGS sequence"/>
</dbReference>
<dbReference type="GO" id="GO:0005576">
    <property type="term" value="C:extracellular region"/>
    <property type="evidence" value="ECO:0007669"/>
    <property type="project" value="UniProtKB-SubCell"/>
</dbReference>
<feature type="chain" id="PRO_5021244545" evidence="3">
    <location>
        <begin position="20"/>
        <end position="206"/>
    </location>
</feature>
<dbReference type="SMART" id="SM00134">
    <property type="entry name" value="LU"/>
    <property type="match status" value="2"/>
</dbReference>
<accession>A0A4Z2HTV0</accession>
<protein>
    <submittedName>
        <fullName evidence="5">Urokinase plasminogen activator surface receptor</fullName>
    </submittedName>
</protein>
<dbReference type="SUPFAM" id="SSF57302">
    <property type="entry name" value="Snake toxin-like"/>
    <property type="match status" value="2"/>
</dbReference>
<keyword evidence="3" id="KW-0732">Signal</keyword>
<evidence type="ECO:0000259" key="4">
    <source>
        <dbReference type="SMART" id="SM00134"/>
    </source>
</evidence>
<feature type="domain" description="UPAR/Ly6" evidence="4">
    <location>
        <begin position="114"/>
        <end position="197"/>
    </location>
</feature>
<keyword evidence="2" id="KW-0964">Secreted</keyword>
<dbReference type="AlphaFoldDB" id="A0A4Z2HTV0"/>
<dbReference type="PANTHER" id="PTHR20914">
    <property type="entry name" value="LY6/PLAUR DOMAIN-CONTAINING PROTEIN 8"/>
    <property type="match status" value="1"/>
</dbReference>
<keyword evidence="5" id="KW-0675">Receptor</keyword>
<dbReference type="OrthoDB" id="5945173at2759"/>
<sequence>MHLLLTLIFGIVLLPKAHTLKCYECAAGTSEECTVSECPLRGQRCGAFRLTTYAGGSKLLDVKSKRCAVTAECVEGSINFGISRVVMNNMCCNADLCNEKMMPGSPQSIPNGKKCFQCKGEDCTATLNCEGTEDHCISAKMTIGGESVTTKGCVSKSMCLPENQKSSQLISAEISCCQGNFCNSAGSTRAGLLLLAAPLLSLVLLF</sequence>
<dbReference type="Pfam" id="PF00021">
    <property type="entry name" value="UPAR_LY6"/>
    <property type="match status" value="2"/>
</dbReference>
<dbReference type="PANTHER" id="PTHR20914:SF26">
    <property type="entry name" value="PHOSPHOLIPASE A2 INHIBITOR CNF-LIKE"/>
    <property type="match status" value="1"/>
</dbReference>
<keyword evidence="5" id="KW-0418">Kinase</keyword>
<comment type="caution">
    <text evidence="5">The sequence shown here is derived from an EMBL/GenBank/DDBJ whole genome shotgun (WGS) entry which is preliminary data.</text>
</comment>
<dbReference type="InterPro" id="IPR045860">
    <property type="entry name" value="Snake_toxin-like_sf"/>
</dbReference>
<dbReference type="Gene3D" id="2.10.60.10">
    <property type="entry name" value="CD59"/>
    <property type="match status" value="2"/>
</dbReference>
<proteinExistence type="predicted"/>
<evidence type="ECO:0000256" key="3">
    <source>
        <dbReference type="SAM" id="SignalP"/>
    </source>
</evidence>
<comment type="subcellular location">
    <subcellularLocation>
        <location evidence="1">Secreted</location>
    </subcellularLocation>
</comment>
<feature type="domain" description="UPAR/Ly6" evidence="4">
    <location>
        <begin position="20"/>
        <end position="112"/>
    </location>
</feature>
<evidence type="ECO:0000313" key="5">
    <source>
        <dbReference type="EMBL" id="TNN68302.1"/>
    </source>
</evidence>
<dbReference type="GO" id="GO:0016301">
    <property type="term" value="F:kinase activity"/>
    <property type="evidence" value="ECO:0007669"/>
    <property type="project" value="UniProtKB-KW"/>
</dbReference>
<keyword evidence="6" id="KW-1185">Reference proteome</keyword>
<evidence type="ECO:0000256" key="1">
    <source>
        <dbReference type="ARBA" id="ARBA00004613"/>
    </source>
</evidence>
<evidence type="ECO:0000256" key="2">
    <source>
        <dbReference type="ARBA" id="ARBA00022525"/>
    </source>
</evidence>
<organism evidence="5 6">
    <name type="scientific">Liparis tanakae</name>
    <name type="common">Tanaka's snailfish</name>
    <dbReference type="NCBI Taxonomy" id="230148"/>
    <lineage>
        <taxon>Eukaryota</taxon>
        <taxon>Metazoa</taxon>
        <taxon>Chordata</taxon>
        <taxon>Craniata</taxon>
        <taxon>Vertebrata</taxon>
        <taxon>Euteleostomi</taxon>
        <taxon>Actinopterygii</taxon>
        <taxon>Neopterygii</taxon>
        <taxon>Teleostei</taxon>
        <taxon>Neoteleostei</taxon>
        <taxon>Acanthomorphata</taxon>
        <taxon>Eupercaria</taxon>
        <taxon>Perciformes</taxon>
        <taxon>Cottioidei</taxon>
        <taxon>Cottales</taxon>
        <taxon>Liparidae</taxon>
        <taxon>Liparis</taxon>
    </lineage>
</organism>
<dbReference type="InterPro" id="IPR016054">
    <property type="entry name" value="LY6_UPA_recep-like"/>
</dbReference>
<gene>
    <name evidence="5" type="primary">Plaur</name>
    <name evidence="5" type="ORF">EYF80_021485</name>
</gene>
<feature type="signal peptide" evidence="3">
    <location>
        <begin position="1"/>
        <end position="19"/>
    </location>
</feature>
<dbReference type="InterPro" id="IPR050918">
    <property type="entry name" value="CNF-like_PLA2_Inhibitor"/>
</dbReference>
<evidence type="ECO:0000313" key="6">
    <source>
        <dbReference type="Proteomes" id="UP000314294"/>
    </source>
</evidence>
<dbReference type="EMBL" id="SRLO01000192">
    <property type="protein sequence ID" value="TNN68302.1"/>
    <property type="molecule type" value="Genomic_DNA"/>
</dbReference>
<reference evidence="5 6" key="1">
    <citation type="submission" date="2019-03" db="EMBL/GenBank/DDBJ databases">
        <title>First draft genome of Liparis tanakae, snailfish: a comprehensive survey of snailfish specific genes.</title>
        <authorList>
            <person name="Kim W."/>
            <person name="Song I."/>
            <person name="Jeong J.-H."/>
            <person name="Kim D."/>
            <person name="Kim S."/>
            <person name="Ryu S."/>
            <person name="Song J.Y."/>
            <person name="Lee S.K."/>
        </authorList>
    </citation>
    <scope>NUCLEOTIDE SEQUENCE [LARGE SCALE GENOMIC DNA]</scope>
    <source>
        <tissue evidence="5">Muscle</tissue>
    </source>
</reference>